<dbReference type="Proteomes" id="UP000541810">
    <property type="component" value="Unassembled WGS sequence"/>
</dbReference>
<comment type="similarity">
    <text evidence="2">Belongs to the VKOR family.</text>
</comment>
<evidence type="ECO:0000256" key="2">
    <source>
        <dbReference type="ARBA" id="ARBA00006214"/>
    </source>
</evidence>
<evidence type="ECO:0000313" key="13">
    <source>
        <dbReference type="Proteomes" id="UP000541810"/>
    </source>
</evidence>
<dbReference type="Gene3D" id="3.40.30.10">
    <property type="entry name" value="Glutaredoxin"/>
    <property type="match status" value="1"/>
</dbReference>
<accession>A0A7X0LK78</accession>
<evidence type="ECO:0000256" key="1">
    <source>
        <dbReference type="ARBA" id="ARBA00004141"/>
    </source>
</evidence>
<feature type="transmembrane region" description="Helical" evidence="10">
    <location>
        <begin position="92"/>
        <end position="113"/>
    </location>
</feature>
<keyword evidence="9" id="KW-0676">Redox-active center</keyword>
<evidence type="ECO:0000256" key="7">
    <source>
        <dbReference type="ARBA" id="ARBA00023136"/>
    </source>
</evidence>
<dbReference type="EMBL" id="JACHGY010000001">
    <property type="protein sequence ID" value="MBB6429554.1"/>
    <property type="molecule type" value="Genomic_DNA"/>
</dbReference>
<dbReference type="Gene3D" id="1.20.1440.130">
    <property type="entry name" value="VKOR domain"/>
    <property type="match status" value="1"/>
</dbReference>
<keyword evidence="7 10" id="KW-0472">Membrane</keyword>
<evidence type="ECO:0000256" key="4">
    <source>
        <dbReference type="ARBA" id="ARBA00022719"/>
    </source>
</evidence>
<dbReference type="SMART" id="SM00756">
    <property type="entry name" value="VKc"/>
    <property type="match status" value="1"/>
</dbReference>
<evidence type="ECO:0000256" key="6">
    <source>
        <dbReference type="ARBA" id="ARBA00023002"/>
    </source>
</evidence>
<dbReference type="SUPFAM" id="SSF52833">
    <property type="entry name" value="Thioredoxin-like"/>
    <property type="match status" value="1"/>
</dbReference>
<feature type="transmembrane region" description="Helical" evidence="10">
    <location>
        <begin position="120"/>
        <end position="139"/>
    </location>
</feature>
<organism evidence="12 13">
    <name type="scientific">Algisphaera agarilytica</name>
    <dbReference type="NCBI Taxonomy" id="1385975"/>
    <lineage>
        <taxon>Bacteria</taxon>
        <taxon>Pseudomonadati</taxon>
        <taxon>Planctomycetota</taxon>
        <taxon>Phycisphaerae</taxon>
        <taxon>Phycisphaerales</taxon>
        <taxon>Phycisphaeraceae</taxon>
        <taxon>Algisphaera</taxon>
    </lineage>
</organism>
<dbReference type="GO" id="GO:0016491">
    <property type="term" value="F:oxidoreductase activity"/>
    <property type="evidence" value="ECO:0007669"/>
    <property type="project" value="UniProtKB-KW"/>
</dbReference>
<evidence type="ECO:0000256" key="3">
    <source>
        <dbReference type="ARBA" id="ARBA00022692"/>
    </source>
</evidence>
<dbReference type="Pfam" id="PF07884">
    <property type="entry name" value="VKOR"/>
    <property type="match status" value="1"/>
</dbReference>
<dbReference type="AlphaFoldDB" id="A0A7X0LK78"/>
<evidence type="ECO:0000313" key="12">
    <source>
        <dbReference type="EMBL" id="MBB6429554.1"/>
    </source>
</evidence>
<feature type="transmembrane region" description="Helical" evidence="10">
    <location>
        <begin position="174"/>
        <end position="194"/>
    </location>
</feature>
<name>A0A7X0LK78_9BACT</name>
<comment type="subcellular location">
    <subcellularLocation>
        <location evidence="1">Membrane</location>
        <topology evidence="1">Multi-pass membrane protein</topology>
    </subcellularLocation>
</comment>
<evidence type="ECO:0000256" key="9">
    <source>
        <dbReference type="ARBA" id="ARBA00023284"/>
    </source>
</evidence>
<proteinExistence type="inferred from homology"/>
<evidence type="ECO:0000259" key="11">
    <source>
        <dbReference type="SMART" id="SM00756"/>
    </source>
</evidence>
<evidence type="ECO:0000256" key="10">
    <source>
        <dbReference type="SAM" id="Phobius"/>
    </source>
</evidence>
<evidence type="ECO:0000256" key="5">
    <source>
        <dbReference type="ARBA" id="ARBA00022989"/>
    </source>
</evidence>
<sequence>MQPDSQENPTEPPAKRSGAWWAAVVLTLAALGLTGFITLQTVTGDGALPGCGVATEILAEELAAASDAESHSMEASDLPGCGAVLVTKWSDFLGLPVSALAAGLYLVMLVTLLKQKSLGGLVLGTGAVLVIGAGLWFTYVQVFELRAMCPYCIASHAVGLVLAIVLLTHTAKRLLPPCLAIGMVGTAVLAAVQLNSTDPVIIIESGGGTRDGHTLSLLEDRLTLDLREEMVVGDVSQLDRPDGWLVVKMFDYNCPHCRHAHEVVSQMNNLAVVLVPVPLDPRYNPYQREFPNDNFKHSHELARIALAIHRIDPEKLQAYEDWVYGEGWPQTTEAAQAFAGSLVGRLPLDMHLNNPEINAILERNVDAWGKAGVAGLVGGLPIHLVPDGGLTYGGVGDGTGIVQLLNGTHRSQQTEEVDE</sequence>
<feature type="transmembrane region" description="Helical" evidence="10">
    <location>
        <begin position="145"/>
        <end position="167"/>
    </location>
</feature>
<keyword evidence="3 10" id="KW-0812">Transmembrane</keyword>
<gene>
    <name evidence="12" type="ORF">HNQ40_001360</name>
</gene>
<dbReference type="RefSeq" id="WP_184677127.1">
    <property type="nucleotide sequence ID" value="NZ_JACHGY010000001.1"/>
</dbReference>
<keyword evidence="4" id="KW-0874">Quinone</keyword>
<dbReference type="GO" id="GO:0016020">
    <property type="term" value="C:membrane"/>
    <property type="evidence" value="ECO:0007669"/>
    <property type="project" value="UniProtKB-SubCell"/>
</dbReference>
<dbReference type="GO" id="GO:0048038">
    <property type="term" value="F:quinone binding"/>
    <property type="evidence" value="ECO:0007669"/>
    <property type="project" value="UniProtKB-KW"/>
</dbReference>
<dbReference type="InterPro" id="IPR012932">
    <property type="entry name" value="VKOR"/>
</dbReference>
<feature type="domain" description="Vitamin K epoxide reductase" evidence="11">
    <location>
        <begin position="16"/>
        <end position="170"/>
    </location>
</feature>
<comment type="caution">
    <text evidence="12">The sequence shown here is derived from an EMBL/GenBank/DDBJ whole genome shotgun (WGS) entry which is preliminary data.</text>
</comment>
<keyword evidence="5 10" id="KW-1133">Transmembrane helix</keyword>
<dbReference type="CDD" id="cd10546">
    <property type="entry name" value="VKOR"/>
    <property type="match status" value="1"/>
</dbReference>
<keyword evidence="6" id="KW-0560">Oxidoreductase</keyword>
<dbReference type="InterPro" id="IPR038354">
    <property type="entry name" value="VKOR_sf"/>
</dbReference>
<protein>
    <submittedName>
        <fullName evidence="12">Putative membrane protein</fullName>
    </submittedName>
</protein>
<evidence type="ECO:0000256" key="8">
    <source>
        <dbReference type="ARBA" id="ARBA00023157"/>
    </source>
</evidence>
<feature type="transmembrane region" description="Helical" evidence="10">
    <location>
        <begin position="20"/>
        <end position="39"/>
    </location>
</feature>
<reference evidence="12 13" key="1">
    <citation type="submission" date="2020-08" db="EMBL/GenBank/DDBJ databases">
        <title>Genomic Encyclopedia of Type Strains, Phase IV (KMG-IV): sequencing the most valuable type-strain genomes for metagenomic binning, comparative biology and taxonomic classification.</title>
        <authorList>
            <person name="Goeker M."/>
        </authorList>
    </citation>
    <scope>NUCLEOTIDE SEQUENCE [LARGE SCALE GENOMIC DNA]</scope>
    <source>
        <strain evidence="12 13">DSM 103725</strain>
    </source>
</reference>
<keyword evidence="13" id="KW-1185">Reference proteome</keyword>
<keyword evidence="8" id="KW-1015">Disulfide bond</keyword>
<dbReference type="InterPro" id="IPR036249">
    <property type="entry name" value="Thioredoxin-like_sf"/>
</dbReference>